<evidence type="ECO:0000256" key="1">
    <source>
        <dbReference type="SAM" id="Phobius"/>
    </source>
</evidence>
<accession>A0A1D8JJY0</accession>
<feature type="transmembrane region" description="Helical" evidence="1">
    <location>
        <begin position="63"/>
        <end position="84"/>
    </location>
</feature>
<keyword evidence="3" id="KW-1185">Reference proteome</keyword>
<keyword evidence="1" id="KW-1133">Transmembrane helix</keyword>
<dbReference type="Proteomes" id="UP000185746">
    <property type="component" value="Chromosome"/>
</dbReference>
<keyword evidence="1" id="KW-0812">Transmembrane</keyword>
<dbReference type="KEGG" id="surl:BI350_00320"/>
<reference evidence="2 3" key="1">
    <citation type="submission" date="2016-09" db="EMBL/GenBank/DDBJ databases">
        <title>Complete genome sequence of the Lysinibacillus sphaericus LMG 22257, a specie of Bacillus with ureolytic activity that can effectively biodeposit calcium carbonate.</title>
        <authorList>
            <person name="Yan W."/>
        </authorList>
    </citation>
    <scope>NUCLEOTIDE SEQUENCE [LARGE SCALE GENOMIC DNA]</scope>
    <source>
        <strain evidence="2 3">LMG 22257</strain>
    </source>
</reference>
<name>A0A1D8JJY0_9BACL</name>
<dbReference type="AlphaFoldDB" id="A0A1D8JJY0"/>
<evidence type="ECO:0000313" key="3">
    <source>
        <dbReference type="Proteomes" id="UP000185746"/>
    </source>
</evidence>
<evidence type="ECO:0000313" key="2">
    <source>
        <dbReference type="EMBL" id="AOV09003.1"/>
    </source>
</evidence>
<sequence length="94" mass="10392">MIMMLNEFPVIHTNIWDAIWAVPVILVIILLFKIFKLPTSWVSTVATVSGLLLSIFISHRGNLSAGIFMGIFYGAAAVGTIYSVKASYLAFREL</sequence>
<feature type="transmembrane region" description="Helical" evidence="1">
    <location>
        <begin position="39"/>
        <end position="57"/>
    </location>
</feature>
<keyword evidence="1" id="KW-0472">Membrane</keyword>
<proteinExistence type="predicted"/>
<gene>
    <name evidence="2" type="ORF">BI350_00320</name>
</gene>
<feature type="transmembrane region" description="Helical" evidence="1">
    <location>
        <begin position="15"/>
        <end position="32"/>
    </location>
</feature>
<protein>
    <submittedName>
        <fullName evidence="2">Uncharacterized protein</fullName>
    </submittedName>
</protein>
<organism evidence="2 3">
    <name type="scientific">Sporosarcina ureilytica</name>
    <dbReference type="NCBI Taxonomy" id="298596"/>
    <lineage>
        <taxon>Bacteria</taxon>
        <taxon>Bacillati</taxon>
        <taxon>Bacillota</taxon>
        <taxon>Bacilli</taxon>
        <taxon>Bacillales</taxon>
        <taxon>Caryophanaceae</taxon>
        <taxon>Sporosarcina</taxon>
    </lineage>
</organism>
<dbReference type="EMBL" id="CP017560">
    <property type="protein sequence ID" value="AOV09003.1"/>
    <property type="molecule type" value="Genomic_DNA"/>
</dbReference>